<feature type="compositionally biased region" description="Basic and acidic residues" evidence="1">
    <location>
        <begin position="56"/>
        <end position="69"/>
    </location>
</feature>
<proteinExistence type="predicted"/>
<comment type="caution">
    <text evidence="2">The sequence shown here is derived from an EMBL/GenBank/DDBJ whole genome shotgun (WGS) entry which is preliminary data.</text>
</comment>
<accession>A0AAV8RBA3</accession>
<protein>
    <submittedName>
        <fullName evidence="2">Uncharacterized protein</fullName>
    </submittedName>
</protein>
<evidence type="ECO:0000256" key="1">
    <source>
        <dbReference type="SAM" id="MobiDB-lite"/>
    </source>
</evidence>
<evidence type="ECO:0000313" key="2">
    <source>
        <dbReference type="EMBL" id="KAJ8497977.1"/>
    </source>
</evidence>
<dbReference type="EMBL" id="JAQQAF010000003">
    <property type="protein sequence ID" value="KAJ8497977.1"/>
    <property type="molecule type" value="Genomic_DNA"/>
</dbReference>
<feature type="compositionally biased region" description="Polar residues" evidence="1">
    <location>
        <begin position="71"/>
        <end position="80"/>
    </location>
</feature>
<organism evidence="2 3">
    <name type="scientific">Ensete ventricosum</name>
    <name type="common">Abyssinian banana</name>
    <name type="synonym">Musa ensete</name>
    <dbReference type="NCBI Taxonomy" id="4639"/>
    <lineage>
        <taxon>Eukaryota</taxon>
        <taxon>Viridiplantae</taxon>
        <taxon>Streptophyta</taxon>
        <taxon>Embryophyta</taxon>
        <taxon>Tracheophyta</taxon>
        <taxon>Spermatophyta</taxon>
        <taxon>Magnoliopsida</taxon>
        <taxon>Liliopsida</taxon>
        <taxon>Zingiberales</taxon>
        <taxon>Musaceae</taxon>
        <taxon>Ensete</taxon>
    </lineage>
</organism>
<evidence type="ECO:0000313" key="3">
    <source>
        <dbReference type="Proteomes" id="UP001222027"/>
    </source>
</evidence>
<dbReference type="Proteomes" id="UP001222027">
    <property type="component" value="Unassembled WGS sequence"/>
</dbReference>
<keyword evidence="3" id="KW-1185">Reference proteome</keyword>
<reference evidence="2 3" key="1">
    <citation type="submission" date="2022-12" db="EMBL/GenBank/DDBJ databases">
        <title>Chromosome-scale assembly of the Ensete ventricosum genome.</title>
        <authorList>
            <person name="Dussert Y."/>
            <person name="Stocks J."/>
            <person name="Wendawek A."/>
            <person name="Woldeyes F."/>
            <person name="Nichols R.A."/>
            <person name="Borrell J.S."/>
        </authorList>
    </citation>
    <scope>NUCLEOTIDE SEQUENCE [LARGE SCALE GENOMIC DNA]</scope>
    <source>
        <strain evidence="3">cv. Maze</strain>
        <tissue evidence="2">Seeds</tissue>
    </source>
</reference>
<sequence>MVNVAFTEGVSHTSEGGTPIVEDCRTIWPSTVAELTTGNLTTRHQRRHPRCRRITCREEKEQSTKHAADTRPQTSRGAQV</sequence>
<name>A0AAV8RBA3_ENSVE</name>
<gene>
    <name evidence="2" type="ORF">OPV22_008529</name>
</gene>
<feature type="region of interest" description="Disordered" evidence="1">
    <location>
        <begin position="56"/>
        <end position="80"/>
    </location>
</feature>
<feature type="region of interest" description="Disordered" evidence="1">
    <location>
        <begin position="1"/>
        <end position="20"/>
    </location>
</feature>
<dbReference type="AlphaFoldDB" id="A0AAV8RBA3"/>